<evidence type="ECO:0000256" key="2">
    <source>
        <dbReference type="ARBA" id="ARBA00009824"/>
    </source>
</evidence>
<comment type="subcellular location">
    <subcellularLocation>
        <location evidence="1">Membrane</location>
        <topology evidence="1">Multi-pass membrane protein</topology>
    </subcellularLocation>
</comment>
<dbReference type="AlphaFoldDB" id="A0A176VNF0"/>
<evidence type="ECO:0000256" key="4">
    <source>
        <dbReference type="ARBA" id="ARBA00022989"/>
    </source>
</evidence>
<comment type="caution">
    <text evidence="8">The sequence shown here is derived from an EMBL/GenBank/DDBJ whole genome shotgun (WGS) entry which is preliminary data.</text>
</comment>
<feature type="region of interest" description="Disordered" evidence="6">
    <location>
        <begin position="182"/>
        <end position="208"/>
    </location>
</feature>
<evidence type="ECO:0000256" key="6">
    <source>
        <dbReference type="SAM" id="MobiDB-lite"/>
    </source>
</evidence>
<feature type="compositionally biased region" description="Low complexity" evidence="6">
    <location>
        <begin position="183"/>
        <end position="204"/>
    </location>
</feature>
<keyword evidence="9" id="KW-1185">Reference proteome</keyword>
<dbReference type="Gene3D" id="3.40.50.1820">
    <property type="entry name" value="alpha/beta hydrolase"/>
    <property type="match status" value="1"/>
</dbReference>
<accession>A0A176VNF0</accession>
<sequence>MEQYTVQRILESGEASEAAPGILAFNFEVGAHADVVVNFGSCLRSFTTCRGNDCRRFGLFVEVVDRRLNLVKVVRMEELGSVHRYAAGALLAIALNQAQIHRLQLVPDILGSDDGPSMSNTLEDQGVLPWSSQEFGLLHHIFGYLKIDPHAWPGIEKTAEAADAKHHIGPYIRILQEENLETASKSSASSGNSPSSTNSSSSTGKPEKTLAALAKAVDAMTISLEEYAASRPEPAHARAVEDATSSEEAYKQNDKRSSKPKSASAQKSAQRWASMKKPLLDRAASSSDLSHKDTKKKTDRASAYDASSSEPEDKEASERRILVAQRKVAVLYELLTACVADTPEEKAGKSVLNAGYDARQRVALRLLALWLDVDWKKVAAMELMVAYMAMEAEKVREEERAASHTDDEHKTTKWQKWKRGGIIGAAAVTGGALLALTGGLAAPAIAAGLTALAPAFAAVVPAVGIGGLATAVGSAAGSVAVAASFGAAGAGLAGTKMARRTGGVDEFMFLPIGDNHQQGRLAVGIVISGIAMEAEDYTLPWEGSDGELERYALRWESKELIALSTAIEDWLASSAARELVKAGAMMTVLAGLVAALAWPVALLSATDWIDSRWTIAVDRADKAGKILAKCLLGGSQGNRPVTLIGFSLGARVIFSCLEYLAKKGNDASIVERVVLLGAPLTLDRQRWENARKVVAGRFINAYSSNDWILGVVYRSSFMTTGLAGIQKVEIPGVENIDVSDIISGHSMYLAKTKEILAALDLDSFFPIYPSKLEGPLDPDSP</sequence>
<evidence type="ECO:0008006" key="10">
    <source>
        <dbReference type="Google" id="ProtNLM"/>
    </source>
</evidence>
<evidence type="ECO:0000256" key="7">
    <source>
        <dbReference type="SAM" id="Phobius"/>
    </source>
</evidence>
<feature type="transmembrane region" description="Helical" evidence="7">
    <location>
        <begin position="582"/>
        <end position="603"/>
    </location>
</feature>
<feature type="compositionally biased region" description="Basic and acidic residues" evidence="6">
    <location>
        <begin position="248"/>
        <end position="257"/>
    </location>
</feature>
<gene>
    <name evidence="8" type="ORF">AXG93_2381s1060</name>
</gene>
<dbReference type="EMBL" id="LVLJ01003206">
    <property type="protein sequence ID" value="OAE22410.1"/>
    <property type="molecule type" value="Genomic_DNA"/>
</dbReference>
<feature type="transmembrane region" description="Helical" evidence="7">
    <location>
        <begin position="422"/>
        <end position="445"/>
    </location>
</feature>
<dbReference type="PANTHER" id="PTHR17920">
    <property type="entry name" value="TRANSMEMBRANE AND COILED-COIL DOMAIN-CONTAINING PROTEIN 4 TMCO4"/>
    <property type="match status" value="1"/>
</dbReference>
<comment type="similarity">
    <text evidence="2">Belongs to the TMCO4 family.</text>
</comment>
<feature type="compositionally biased region" description="Low complexity" evidence="6">
    <location>
        <begin position="260"/>
        <end position="273"/>
    </location>
</feature>
<proteinExistence type="inferred from homology"/>
<organism evidence="8 9">
    <name type="scientific">Marchantia polymorpha subsp. ruderalis</name>
    <dbReference type="NCBI Taxonomy" id="1480154"/>
    <lineage>
        <taxon>Eukaryota</taxon>
        <taxon>Viridiplantae</taxon>
        <taxon>Streptophyta</taxon>
        <taxon>Embryophyta</taxon>
        <taxon>Marchantiophyta</taxon>
        <taxon>Marchantiopsida</taxon>
        <taxon>Marchantiidae</taxon>
        <taxon>Marchantiales</taxon>
        <taxon>Marchantiaceae</taxon>
        <taxon>Marchantia</taxon>
    </lineage>
</organism>
<reference evidence="8" key="1">
    <citation type="submission" date="2016-03" db="EMBL/GenBank/DDBJ databases">
        <title>Mechanisms controlling the formation of the plant cell surface in tip-growing cells are functionally conserved among land plants.</title>
        <authorList>
            <person name="Honkanen S."/>
            <person name="Jones V.A."/>
            <person name="Morieri G."/>
            <person name="Champion C."/>
            <person name="Hetherington A.J."/>
            <person name="Kelly S."/>
            <person name="Saint-Marcoux D."/>
            <person name="Proust H."/>
            <person name="Prescott H."/>
            <person name="Dolan L."/>
        </authorList>
    </citation>
    <scope>NUCLEOTIDE SEQUENCE [LARGE SCALE GENOMIC DNA]</scope>
    <source>
        <tissue evidence="8">Whole gametophyte</tissue>
    </source>
</reference>
<dbReference type="GO" id="GO:0016020">
    <property type="term" value="C:membrane"/>
    <property type="evidence" value="ECO:0007669"/>
    <property type="project" value="UniProtKB-SubCell"/>
</dbReference>
<dbReference type="InterPro" id="IPR029058">
    <property type="entry name" value="AB_hydrolase_fold"/>
</dbReference>
<evidence type="ECO:0000313" key="8">
    <source>
        <dbReference type="EMBL" id="OAE22410.1"/>
    </source>
</evidence>
<keyword evidence="3 7" id="KW-0812">Transmembrane</keyword>
<protein>
    <recommendedName>
        <fullName evidence="10">DUF726 domain-containing protein</fullName>
    </recommendedName>
</protein>
<dbReference type="Pfam" id="PF05277">
    <property type="entry name" value="DUF726"/>
    <property type="match status" value="1"/>
</dbReference>
<keyword evidence="4 7" id="KW-1133">Transmembrane helix</keyword>
<dbReference type="Proteomes" id="UP000077202">
    <property type="component" value="Unassembled WGS sequence"/>
</dbReference>
<evidence type="ECO:0000256" key="3">
    <source>
        <dbReference type="ARBA" id="ARBA00022692"/>
    </source>
</evidence>
<evidence type="ECO:0000313" key="9">
    <source>
        <dbReference type="Proteomes" id="UP000077202"/>
    </source>
</evidence>
<feature type="region of interest" description="Disordered" evidence="6">
    <location>
        <begin position="227"/>
        <end position="317"/>
    </location>
</feature>
<dbReference type="SUPFAM" id="SSF53474">
    <property type="entry name" value="alpha/beta-Hydrolases"/>
    <property type="match status" value="1"/>
</dbReference>
<name>A0A176VNF0_MARPO</name>
<feature type="transmembrane region" description="Helical" evidence="7">
    <location>
        <begin position="465"/>
        <end position="490"/>
    </location>
</feature>
<dbReference type="InterPro" id="IPR007941">
    <property type="entry name" value="DUF726"/>
</dbReference>
<evidence type="ECO:0000256" key="1">
    <source>
        <dbReference type="ARBA" id="ARBA00004141"/>
    </source>
</evidence>
<evidence type="ECO:0000256" key="5">
    <source>
        <dbReference type="ARBA" id="ARBA00023136"/>
    </source>
</evidence>
<dbReference type="PANTHER" id="PTHR17920:SF3">
    <property type="entry name" value="TRANSMEMBRANE AND COILED-COIL DOMAIN-CONTAINING PROTEIN 4"/>
    <property type="match status" value="1"/>
</dbReference>
<keyword evidence="5 7" id="KW-0472">Membrane</keyword>